<dbReference type="GO" id="GO:0050380">
    <property type="term" value="F:undecaprenyl-diphosphatase activity"/>
    <property type="evidence" value="ECO:0007669"/>
    <property type="project" value="UniProtKB-EC"/>
</dbReference>
<evidence type="ECO:0000256" key="8">
    <source>
        <dbReference type="ARBA" id="ARBA00022989"/>
    </source>
</evidence>
<evidence type="ECO:0000256" key="5">
    <source>
        <dbReference type="ARBA" id="ARBA00022475"/>
    </source>
</evidence>
<feature type="non-terminal residue" evidence="12">
    <location>
        <position position="29"/>
    </location>
</feature>
<evidence type="ECO:0000256" key="9">
    <source>
        <dbReference type="ARBA" id="ARBA00023136"/>
    </source>
</evidence>
<gene>
    <name evidence="12" type="ORF">METZ01_LOCUS238164</name>
</gene>
<evidence type="ECO:0000256" key="2">
    <source>
        <dbReference type="ARBA" id="ARBA00010621"/>
    </source>
</evidence>
<evidence type="ECO:0000313" key="12">
    <source>
        <dbReference type="EMBL" id="SVB85310.1"/>
    </source>
</evidence>
<comment type="subcellular location">
    <subcellularLocation>
        <location evidence="1">Cell membrane</location>
        <topology evidence="1">Multi-pass membrane protein</topology>
    </subcellularLocation>
</comment>
<keyword evidence="8" id="KW-1133">Transmembrane helix</keyword>
<evidence type="ECO:0000256" key="6">
    <source>
        <dbReference type="ARBA" id="ARBA00022692"/>
    </source>
</evidence>
<sequence>MSLFDAIMLGSIQGITEFLPISSSGHLVI</sequence>
<keyword evidence="7" id="KW-0378">Hydrolase</keyword>
<dbReference type="EMBL" id="UINC01060618">
    <property type="protein sequence ID" value="SVB85310.1"/>
    <property type="molecule type" value="Genomic_DNA"/>
</dbReference>
<keyword evidence="5" id="KW-1003">Cell membrane</keyword>
<dbReference type="Pfam" id="PF02673">
    <property type="entry name" value="BacA"/>
    <property type="match status" value="1"/>
</dbReference>
<reference evidence="12" key="1">
    <citation type="submission" date="2018-05" db="EMBL/GenBank/DDBJ databases">
        <authorList>
            <person name="Lanie J.A."/>
            <person name="Ng W.-L."/>
            <person name="Kazmierczak K.M."/>
            <person name="Andrzejewski T.M."/>
            <person name="Davidsen T.M."/>
            <person name="Wayne K.J."/>
            <person name="Tettelin H."/>
            <person name="Glass J.I."/>
            <person name="Rusch D."/>
            <person name="Podicherti R."/>
            <person name="Tsui H.-C.T."/>
            <person name="Winkler M.E."/>
        </authorList>
    </citation>
    <scope>NUCLEOTIDE SEQUENCE</scope>
</reference>
<evidence type="ECO:0000256" key="7">
    <source>
        <dbReference type="ARBA" id="ARBA00022801"/>
    </source>
</evidence>
<comment type="similarity">
    <text evidence="2">Belongs to the UppP family.</text>
</comment>
<evidence type="ECO:0000256" key="3">
    <source>
        <dbReference type="ARBA" id="ARBA00012374"/>
    </source>
</evidence>
<dbReference type="InterPro" id="IPR003824">
    <property type="entry name" value="UppP"/>
</dbReference>
<keyword evidence="9" id="KW-0472">Membrane</keyword>
<dbReference type="AlphaFoldDB" id="A0A382HDG2"/>
<evidence type="ECO:0000256" key="11">
    <source>
        <dbReference type="ARBA" id="ARBA00047594"/>
    </source>
</evidence>
<dbReference type="EC" id="3.6.1.27" evidence="3"/>
<evidence type="ECO:0000256" key="1">
    <source>
        <dbReference type="ARBA" id="ARBA00004651"/>
    </source>
</evidence>
<dbReference type="GO" id="GO:0005886">
    <property type="term" value="C:plasma membrane"/>
    <property type="evidence" value="ECO:0007669"/>
    <property type="project" value="UniProtKB-SubCell"/>
</dbReference>
<protein>
    <recommendedName>
        <fullName evidence="4">Undecaprenyl-diphosphatase</fullName>
        <ecNumber evidence="3">3.6.1.27</ecNumber>
    </recommendedName>
    <alternativeName>
        <fullName evidence="10">Undecaprenyl pyrophosphate phosphatase</fullName>
    </alternativeName>
</protein>
<organism evidence="12">
    <name type="scientific">marine metagenome</name>
    <dbReference type="NCBI Taxonomy" id="408172"/>
    <lineage>
        <taxon>unclassified sequences</taxon>
        <taxon>metagenomes</taxon>
        <taxon>ecological metagenomes</taxon>
    </lineage>
</organism>
<evidence type="ECO:0000256" key="10">
    <source>
        <dbReference type="ARBA" id="ARBA00032707"/>
    </source>
</evidence>
<keyword evidence="6" id="KW-0812">Transmembrane</keyword>
<comment type="catalytic activity">
    <reaction evidence="11">
        <text>di-trans,octa-cis-undecaprenyl diphosphate + H2O = di-trans,octa-cis-undecaprenyl phosphate + phosphate + H(+)</text>
        <dbReference type="Rhea" id="RHEA:28094"/>
        <dbReference type="ChEBI" id="CHEBI:15377"/>
        <dbReference type="ChEBI" id="CHEBI:15378"/>
        <dbReference type="ChEBI" id="CHEBI:43474"/>
        <dbReference type="ChEBI" id="CHEBI:58405"/>
        <dbReference type="ChEBI" id="CHEBI:60392"/>
        <dbReference type="EC" id="3.6.1.27"/>
    </reaction>
</comment>
<accession>A0A382HDG2</accession>
<name>A0A382HDG2_9ZZZZ</name>
<evidence type="ECO:0000256" key="4">
    <source>
        <dbReference type="ARBA" id="ARBA00021581"/>
    </source>
</evidence>
<proteinExistence type="inferred from homology"/>